<dbReference type="Proteomes" id="UP000765509">
    <property type="component" value="Unassembled WGS sequence"/>
</dbReference>
<comment type="caution">
    <text evidence="1">The sequence shown here is derived from an EMBL/GenBank/DDBJ whole genome shotgun (WGS) entry which is preliminary data.</text>
</comment>
<evidence type="ECO:0000313" key="2">
    <source>
        <dbReference type="Proteomes" id="UP000765509"/>
    </source>
</evidence>
<dbReference type="AlphaFoldDB" id="A0A9Q3F3R3"/>
<accession>A0A9Q3F3R3</accession>
<gene>
    <name evidence="1" type="ORF">O181_069142</name>
</gene>
<evidence type="ECO:0000313" key="1">
    <source>
        <dbReference type="EMBL" id="MBW0529427.1"/>
    </source>
</evidence>
<dbReference type="OrthoDB" id="3056461at2759"/>
<keyword evidence="2" id="KW-1185">Reference proteome</keyword>
<dbReference type="EMBL" id="AVOT02035148">
    <property type="protein sequence ID" value="MBW0529427.1"/>
    <property type="molecule type" value="Genomic_DNA"/>
</dbReference>
<name>A0A9Q3F3R3_9BASI</name>
<reference evidence="1" key="1">
    <citation type="submission" date="2021-03" db="EMBL/GenBank/DDBJ databases">
        <title>Draft genome sequence of rust myrtle Austropuccinia psidii MF-1, a brazilian biotype.</title>
        <authorList>
            <person name="Quecine M.C."/>
            <person name="Pachon D.M.R."/>
            <person name="Bonatelli M.L."/>
            <person name="Correr F.H."/>
            <person name="Franceschini L.M."/>
            <person name="Leite T.F."/>
            <person name="Margarido G.R.A."/>
            <person name="Almeida C.A."/>
            <person name="Ferrarezi J.A."/>
            <person name="Labate C.A."/>
        </authorList>
    </citation>
    <scope>NUCLEOTIDE SEQUENCE</scope>
    <source>
        <strain evidence="1">MF-1</strain>
    </source>
</reference>
<proteinExistence type="predicted"/>
<protein>
    <submittedName>
        <fullName evidence="1">Uncharacterized protein</fullName>
    </submittedName>
</protein>
<organism evidence="1 2">
    <name type="scientific">Austropuccinia psidii MF-1</name>
    <dbReference type="NCBI Taxonomy" id="1389203"/>
    <lineage>
        <taxon>Eukaryota</taxon>
        <taxon>Fungi</taxon>
        <taxon>Dikarya</taxon>
        <taxon>Basidiomycota</taxon>
        <taxon>Pucciniomycotina</taxon>
        <taxon>Pucciniomycetes</taxon>
        <taxon>Pucciniales</taxon>
        <taxon>Sphaerophragmiaceae</taxon>
        <taxon>Austropuccinia</taxon>
    </lineage>
</organism>
<sequence length="349" mass="40475">MSDFAIKYIISCLAKLGIRRWAPDLNNLCDTLYNEACRVSAIQTFRQVSISGAYEFLNVNLTYLEDVPLLTKVYNHYVHYYMAQRYKKEAKESGRYAKDEDRRAVLRARLRLKSLRYQFGVANNFPQRYLKILSDPDAHSEDEVDPVTKKNTIKKVACRSEKANLFMRRLDEEMEKADQANRLKNPKRVRNLPVDGIGSISQSVPNGLPIDFYDPEWFNNRTAGQKRIIADLYTVAFLPDATKSLLGKPHPDERLSDKRFTQKHWDEAIKPYDISHEIANDEDVDASLTEGSNELEYLVEEELSEEQNNVIELQNEPAQSDHVLNEDIEMEDANEKYHDSLFSLPNEWS</sequence>